<protein>
    <submittedName>
        <fullName evidence="1">Uncharacterized protein</fullName>
    </submittedName>
</protein>
<sequence>MKEQKERAFGSISDWKDARRDDIYEAEKAFALDGPLDDGLHIRLTPEHLRVSPFHRLYTPLK</sequence>
<evidence type="ECO:0000313" key="2">
    <source>
        <dbReference type="Proteomes" id="UP000282977"/>
    </source>
</evidence>
<keyword evidence="2" id="KW-1185">Reference proteome</keyword>
<organism evidence="1 2">
    <name type="scientific">Sphingobium algorifonticola</name>
    <dbReference type="NCBI Taxonomy" id="2008318"/>
    <lineage>
        <taxon>Bacteria</taxon>
        <taxon>Pseudomonadati</taxon>
        <taxon>Pseudomonadota</taxon>
        <taxon>Alphaproteobacteria</taxon>
        <taxon>Sphingomonadales</taxon>
        <taxon>Sphingomonadaceae</taxon>
        <taxon>Sphingobium</taxon>
    </lineage>
</organism>
<dbReference type="RefSeq" id="WP_127691733.1">
    <property type="nucleotide sequence ID" value="NZ_RZUL01000006.1"/>
</dbReference>
<comment type="caution">
    <text evidence="1">The sequence shown here is derived from an EMBL/GenBank/DDBJ whole genome shotgun (WGS) entry which is preliminary data.</text>
</comment>
<proteinExistence type="predicted"/>
<name>A0A437J502_9SPHN</name>
<gene>
    <name evidence="1" type="ORF">ENE74_14990</name>
</gene>
<dbReference type="AlphaFoldDB" id="A0A437J502"/>
<reference evidence="1 2" key="1">
    <citation type="submission" date="2019-01" db="EMBL/GenBank/DDBJ databases">
        <authorList>
            <person name="Chen W.-M."/>
        </authorList>
    </citation>
    <scope>NUCLEOTIDE SEQUENCE [LARGE SCALE GENOMIC DNA]</scope>
    <source>
        <strain evidence="1 2">TLA-22</strain>
    </source>
</reference>
<dbReference type="Proteomes" id="UP000282977">
    <property type="component" value="Unassembled WGS sequence"/>
</dbReference>
<evidence type="ECO:0000313" key="1">
    <source>
        <dbReference type="EMBL" id="RVT39658.1"/>
    </source>
</evidence>
<dbReference type="OrthoDB" id="850243at2"/>
<accession>A0A437J502</accession>
<dbReference type="EMBL" id="RZUL01000006">
    <property type="protein sequence ID" value="RVT39658.1"/>
    <property type="molecule type" value="Genomic_DNA"/>
</dbReference>